<name>A0A8S1IZF6_9CHLO</name>
<reference evidence="4" key="1">
    <citation type="submission" date="2020-12" db="EMBL/GenBank/DDBJ databases">
        <authorList>
            <person name="Iha C."/>
        </authorList>
    </citation>
    <scope>NUCLEOTIDE SEQUENCE</scope>
</reference>
<evidence type="ECO:0000256" key="2">
    <source>
        <dbReference type="ARBA" id="ARBA00022723"/>
    </source>
</evidence>
<dbReference type="InterPro" id="IPR008584">
    <property type="entry name" value="CXXC_Zn-binding_euk"/>
</dbReference>
<dbReference type="Pfam" id="PF05907">
    <property type="entry name" value="CXXC_Zn-b_euk"/>
    <property type="match status" value="1"/>
</dbReference>
<keyword evidence="2" id="KW-0479">Metal-binding</keyword>
<evidence type="ECO:0000313" key="4">
    <source>
        <dbReference type="EMBL" id="CAD7700741.1"/>
    </source>
</evidence>
<keyword evidence="3" id="KW-0862">Zinc</keyword>
<dbReference type="GO" id="GO:0008270">
    <property type="term" value="F:zinc ion binding"/>
    <property type="evidence" value="ECO:0007669"/>
    <property type="project" value="TreeGrafter"/>
</dbReference>
<comment type="caution">
    <text evidence="4">The sequence shown here is derived from an EMBL/GenBank/DDBJ whole genome shotgun (WGS) entry which is preliminary data.</text>
</comment>
<gene>
    <name evidence="4" type="ORF">OSTQU699_LOCUS6100</name>
</gene>
<dbReference type="AlphaFoldDB" id="A0A8S1IZF6"/>
<evidence type="ECO:0000313" key="5">
    <source>
        <dbReference type="Proteomes" id="UP000708148"/>
    </source>
</evidence>
<sequence>MPFFLLSIKANLENVASLSAPPGFQFCLTVKNPQGEDTREGIWVSAADEFPISGSRGTANYVMRWVKGVGKEASMNVTEVKGVTHPEYTGDDSDQFVPIVAFECRGLDPIELKPTGGWRVESTSGKVFDDVDLSEGDWAEYDEDAGETVGVYEFTARFDVHKGK</sequence>
<dbReference type="Proteomes" id="UP000708148">
    <property type="component" value="Unassembled WGS sequence"/>
</dbReference>
<dbReference type="SUPFAM" id="SSF141678">
    <property type="entry name" value="MAL13P1.257-like"/>
    <property type="match status" value="1"/>
</dbReference>
<organism evidence="4 5">
    <name type="scientific">Ostreobium quekettii</name>
    <dbReference type="NCBI Taxonomy" id="121088"/>
    <lineage>
        <taxon>Eukaryota</taxon>
        <taxon>Viridiplantae</taxon>
        <taxon>Chlorophyta</taxon>
        <taxon>core chlorophytes</taxon>
        <taxon>Ulvophyceae</taxon>
        <taxon>TCBD clade</taxon>
        <taxon>Bryopsidales</taxon>
        <taxon>Ostreobineae</taxon>
        <taxon>Ostreobiaceae</taxon>
        <taxon>Ostreobium</taxon>
    </lineage>
</organism>
<comment type="similarity">
    <text evidence="1">Belongs to the UPF0587 family.</text>
</comment>
<dbReference type="OrthoDB" id="10248838at2759"/>
<proteinExistence type="inferred from homology"/>
<protein>
    <submittedName>
        <fullName evidence="4">Uncharacterized protein</fullName>
    </submittedName>
</protein>
<accession>A0A8S1IZF6</accession>
<evidence type="ECO:0000256" key="3">
    <source>
        <dbReference type="ARBA" id="ARBA00022833"/>
    </source>
</evidence>
<dbReference type="EMBL" id="CAJHUC010001332">
    <property type="protein sequence ID" value="CAD7700741.1"/>
    <property type="molecule type" value="Genomic_DNA"/>
</dbReference>
<dbReference type="PANTHER" id="PTHR12857:SF0">
    <property type="entry name" value="CXXC MOTIF CONTAINING ZINC BINDING PROTEIN"/>
    <property type="match status" value="1"/>
</dbReference>
<keyword evidence="5" id="KW-1185">Reference proteome</keyword>
<dbReference type="PANTHER" id="PTHR12857">
    <property type="entry name" value="CXXC MOTIF CONTAINING ZINC BINDING PROTEIN"/>
    <property type="match status" value="1"/>
</dbReference>
<evidence type="ECO:0000256" key="1">
    <source>
        <dbReference type="ARBA" id="ARBA00007818"/>
    </source>
</evidence>